<gene>
    <name evidence="2" type="ORF">NDES1114_LOCUS17107</name>
</gene>
<protein>
    <submittedName>
        <fullName evidence="2">Uncharacterized protein</fullName>
    </submittedName>
</protein>
<keyword evidence="1" id="KW-0472">Membrane</keyword>
<sequence>MFRGTQSRLYLLAHNAKAKARPNFGLPGVGYWTSSLYHKGADNGWVMVVIVFPMATFWVWGTSGILAAVDQWCGGGPQHLTPKQMGVDFRKDKPWEFKFGIGEGFKNGEPKFKKAEGAIELH</sequence>
<keyword evidence="1" id="KW-0812">Transmembrane</keyword>
<proteinExistence type="predicted"/>
<feature type="transmembrane region" description="Helical" evidence="1">
    <location>
        <begin position="45"/>
        <end position="69"/>
    </location>
</feature>
<keyword evidence="1" id="KW-1133">Transmembrane helix</keyword>
<evidence type="ECO:0000256" key="1">
    <source>
        <dbReference type="SAM" id="Phobius"/>
    </source>
</evidence>
<name>A0A7S1M308_NEODS</name>
<dbReference type="AlphaFoldDB" id="A0A7S1M308"/>
<accession>A0A7S1M308</accession>
<organism evidence="2">
    <name type="scientific">Neobodo designis</name>
    <name type="common">Flagellated protozoan</name>
    <name type="synonym">Bodo designis</name>
    <dbReference type="NCBI Taxonomy" id="312471"/>
    <lineage>
        <taxon>Eukaryota</taxon>
        <taxon>Discoba</taxon>
        <taxon>Euglenozoa</taxon>
        <taxon>Kinetoplastea</taxon>
        <taxon>Metakinetoplastina</taxon>
        <taxon>Neobodonida</taxon>
        <taxon>Neobodo</taxon>
    </lineage>
</organism>
<reference evidence="2" key="1">
    <citation type="submission" date="2021-01" db="EMBL/GenBank/DDBJ databases">
        <authorList>
            <person name="Corre E."/>
            <person name="Pelletier E."/>
            <person name="Niang G."/>
            <person name="Scheremetjew M."/>
            <person name="Finn R."/>
            <person name="Kale V."/>
            <person name="Holt S."/>
            <person name="Cochrane G."/>
            <person name="Meng A."/>
            <person name="Brown T."/>
            <person name="Cohen L."/>
        </authorList>
    </citation>
    <scope>NUCLEOTIDE SEQUENCE</scope>
    <source>
        <strain evidence="2">CCAP 1951/1</strain>
    </source>
</reference>
<evidence type="ECO:0000313" key="2">
    <source>
        <dbReference type="EMBL" id="CAD9120541.1"/>
    </source>
</evidence>
<dbReference type="EMBL" id="HBGF01025877">
    <property type="protein sequence ID" value="CAD9120541.1"/>
    <property type="molecule type" value="Transcribed_RNA"/>
</dbReference>